<feature type="domain" description="SPOR" evidence="2">
    <location>
        <begin position="96"/>
        <end position="175"/>
    </location>
</feature>
<evidence type="ECO:0000256" key="1">
    <source>
        <dbReference type="SAM" id="Phobius"/>
    </source>
</evidence>
<dbReference type="GO" id="GO:0032153">
    <property type="term" value="C:cell division site"/>
    <property type="evidence" value="ECO:0007669"/>
    <property type="project" value="TreeGrafter"/>
</dbReference>
<keyword evidence="1" id="KW-1133">Transmembrane helix</keyword>
<accession>A0A1T4U7T2</accession>
<dbReference type="Gene3D" id="3.30.70.1070">
    <property type="entry name" value="Sporulation related repeat"/>
    <property type="match status" value="1"/>
</dbReference>
<name>A0A1T4U7T2_9GAMM</name>
<reference evidence="4" key="1">
    <citation type="submission" date="2017-02" db="EMBL/GenBank/DDBJ databases">
        <authorList>
            <person name="Varghese N."/>
            <person name="Submissions S."/>
        </authorList>
    </citation>
    <scope>NUCLEOTIDE SEQUENCE [LARGE SCALE GENOMIC DNA]</scope>
    <source>
        <strain evidence="4">DSM 22720</strain>
    </source>
</reference>
<dbReference type="SUPFAM" id="SSF110997">
    <property type="entry name" value="Sporulation related repeat"/>
    <property type="match status" value="1"/>
</dbReference>
<organism evidence="3 4">
    <name type="scientific">Enterovibrio nigricans DSM 22720</name>
    <dbReference type="NCBI Taxonomy" id="1121868"/>
    <lineage>
        <taxon>Bacteria</taxon>
        <taxon>Pseudomonadati</taxon>
        <taxon>Pseudomonadota</taxon>
        <taxon>Gammaproteobacteria</taxon>
        <taxon>Vibrionales</taxon>
        <taxon>Vibrionaceae</taxon>
        <taxon>Enterovibrio</taxon>
    </lineage>
</organism>
<evidence type="ECO:0000313" key="3">
    <source>
        <dbReference type="EMBL" id="SKA48743.1"/>
    </source>
</evidence>
<dbReference type="PANTHER" id="PTHR38687">
    <property type="entry name" value="CELL DIVISION PROTEIN DEDD-RELATED"/>
    <property type="match status" value="1"/>
</dbReference>
<dbReference type="GO" id="GO:0042834">
    <property type="term" value="F:peptidoglycan binding"/>
    <property type="evidence" value="ECO:0007669"/>
    <property type="project" value="InterPro"/>
</dbReference>
<dbReference type="InterPro" id="IPR036680">
    <property type="entry name" value="SPOR-like_sf"/>
</dbReference>
<gene>
    <name evidence="3" type="ORF">SAMN02745132_00972</name>
</gene>
<keyword evidence="4" id="KW-1185">Reference proteome</keyword>
<protein>
    <submittedName>
        <fullName evidence="3">DedD protein</fullName>
    </submittedName>
</protein>
<keyword evidence="1" id="KW-0472">Membrane</keyword>
<dbReference type="GO" id="GO:0030428">
    <property type="term" value="C:cell septum"/>
    <property type="evidence" value="ECO:0007669"/>
    <property type="project" value="TreeGrafter"/>
</dbReference>
<dbReference type="RefSeq" id="WP_078751434.1">
    <property type="nucleotide sequence ID" value="NZ_FUXU01000007.1"/>
</dbReference>
<feature type="transmembrane region" description="Helical" evidence="1">
    <location>
        <begin position="9"/>
        <end position="27"/>
    </location>
</feature>
<proteinExistence type="predicted"/>
<dbReference type="PROSITE" id="PS51724">
    <property type="entry name" value="SPOR"/>
    <property type="match status" value="1"/>
</dbReference>
<dbReference type="InterPro" id="IPR052521">
    <property type="entry name" value="Cell_div_SPOR-domain"/>
</dbReference>
<evidence type="ECO:0000259" key="2">
    <source>
        <dbReference type="PROSITE" id="PS51724"/>
    </source>
</evidence>
<dbReference type="OrthoDB" id="7069135at2"/>
<sequence>MATQFQNRLVGTLILVSLGIIFIPDVFDGKKAHYQENFEAIPLHEEFDESVMNESVKMPEEADSFMPQDPVMVTVTNDDADVAEPVVAKVQAPKEGYQDSAWVIRLGTFRNLDNAENLVATLRSKGYPAQLLPRDVKEGELARVEVGPDVSKDKLASMTADLESLTGLKGQLLRFNPLNP</sequence>
<dbReference type="AlphaFoldDB" id="A0A1T4U7T2"/>
<dbReference type="EMBL" id="FUXU01000007">
    <property type="protein sequence ID" value="SKA48743.1"/>
    <property type="molecule type" value="Genomic_DNA"/>
</dbReference>
<dbReference type="InterPro" id="IPR007730">
    <property type="entry name" value="SPOR-like_dom"/>
</dbReference>
<evidence type="ECO:0000313" key="4">
    <source>
        <dbReference type="Proteomes" id="UP000190162"/>
    </source>
</evidence>
<dbReference type="Pfam" id="PF05036">
    <property type="entry name" value="SPOR"/>
    <property type="match status" value="1"/>
</dbReference>
<dbReference type="PANTHER" id="PTHR38687:SF1">
    <property type="entry name" value="CELL DIVISION PROTEIN DEDD"/>
    <property type="match status" value="1"/>
</dbReference>
<dbReference type="GO" id="GO:0032506">
    <property type="term" value="P:cytokinetic process"/>
    <property type="evidence" value="ECO:0007669"/>
    <property type="project" value="TreeGrafter"/>
</dbReference>
<keyword evidence="1" id="KW-0812">Transmembrane</keyword>
<dbReference type="Proteomes" id="UP000190162">
    <property type="component" value="Unassembled WGS sequence"/>
</dbReference>